<protein>
    <recommendedName>
        <fullName evidence="3">Carboxypeptidase regulatory-like domain-containing protein</fullName>
    </recommendedName>
</protein>
<dbReference type="OrthoDB" id="282369at2"/>
<keyword evidence="2" id="KW-1185">Reference proteome</keyword>
<organism evidence="1 2">
    <name type="scientific">Adhaeretor mobilis</name>
    <dbReference type="NCBI Taxonomy" id="1930276"/>
    <lineage>
        <taxon>Bacteria</taxon>
        <taxon>Pseudomonadati</taxon>
        <taxon>Planctomycetota</taxon>
        <taxon>Planctomycetia</taxon>
        <taxon>Pirellulales</taxon>
        <taxon>Lacipirellulaceae</taxon>
        <taxon>Adhaeretor</taxon>
    </lineage>
</organism>
<dbReference type="EMBL" id="CP036263">
    <property type="protein sequence ID" value="QDT00126.1"/>
    <property type="molecule type" value="Genomic_DNA"/>
</dbReference>
<reference evidence="1 2" key="1">
    <citation type="submission" date="2019-02" db="EMBL/GenBank/DDBJ databases">
        <title>Deep-cultivation of Planctomycetes and their phenomic and genomic characterization uncovers novel biology.</title>
        <authorList>
            <person name="Wiegand S."/>
            <person name="Jogler M."/>
            <person name="Boedeker C."/>
            <person name="Pinto D."/>
            <person name="Vollmers J."/>
            <person name="Rivas-Marin E."/>
            <person name="Kohn T."/>
            <person name="Peeters S.H."/>
            <person name="Heuer A."/>
            <person name="Rast P."/>
            <person name="Oberbeckmann S."/>
            <person name="Bunk B."/>
            <person name="Jeske O."/>
            <person name="Meyerdierks A."/>
            <person name="Storesund J.E."/>
            <person name="Kallscheuer N."/>
            <person name="Luecker S."/>
            <person name="Lage O.M."/>
            <person name="Pohl T."/>
            <person name="Merkel B.J."/>
            <person name="Hornburger P."/>
            <person name="Mueller R.-W."/>
            <person name="Bruemmer F."/>
            <person name="Labrenz M."/>
            <person name="Spormann A.M."/>
            <person name="Op den Camp H."/>
            <person name="Overmann J."/>
            <person name="Amann R."/>
            <person name="Jetten M.S.M."/>
            <person name="Mascher T."/>
            <person name="Medema M.H."/>
            <person name="Devos D.P."/>
            <person name="Kaster A.-K."/>
            <person name="Ovreas L."/>
            <person name="Rohde M."/>
            <person name="Galperin M.Y."/>
            <person name="Jogler C."/>
        </authorList>
    </citation>
    <scope>NUCLEOTIDE SEQUENCE [LARGE SCALE GENOMIC DNA]</scope>
    <source>
        <strain evidence="1 2">HG15A2</strain>
    </source>
</reference>
<name>A0A517MZ06_9BACT</name>
<sequence>MFRAQVSSSLLLLTLIGTACGTLFADQRVLLNSGTEIIATHIEIEGDRVKLQLDGESSLSLALDEIASIASVDNPHGNNAQRLLLSAFETRELTENKAGALGLLSEAYRQAPGDPRIAYWYARSLLDNSEGKAAQAILEKHRQEIEIALPALAEPLAARIAKRVKIEDLPEELVRLIDDAQSSGENMKLGRHGRMPAYAYFRLVDQDGNPMPQTEFRMSSRGSDEFLSDCGNGYYFYAYSYSPGSSQQYEHCTLRTDNYQLKQKEFQFSGSFNHAKDAGELVVSRFSDDDKLPVVVLLLDTQGRPVEGATASLRMSNSSNSAPETYRSDAKGLLKLKCFPTKLYLSVQAKGYNSQQLSLSLQNAQKGATVEREMKLYPGVTATLRLAWQTKMQQVPNQQPRVSSGESLLKIVAGKIIANQNWPHWLNVRQDKEKLLLTVVDHSAHQPHLAGQASWTRIVLPQPDEQLGDGTLVTYEDFALDELDQHKEKYPRPKQVATQQNSHGAQGSYAIRPDAIFLGELSNVMGRPGRYAFKIEVESLRLGPSNKQQ</sequence>
<dbReference type="PROSITE" id="PS51257">
    <property type="entry name" value="PROKAR_LIPOPROTEIN"/>
    <property type="match status" value="1"/>
</dbReference>
<dbReference type="AlphaFoldDB" id="A0A517MZ06"/>
<evidence type="ECO:0000313" key="1">
    <source>
        <dbReference type="EMBL" id="QDT00126.1"/>
    </source>
</evidence>
<gene>
    <name evidence="1" type="ORF">HG15A2_34610</name>
</gene>
<evidence type="ECO:0000313" key="2">
    <source>
        <dbReference type="Proteomes" id="UP000319852"/>
    </source>
</evidence>
<evidence type="ECO:0008006" key="3">
    <source>
        <dbReference type="Google" id="ProtNLM"/>
    </source>
</evidence>
<dbReference type="RefSeq" id="WP_145061400.1">
    <property type="nucleotide sequence ID" value="NZ_CP036263.1"/>
</dbReference>
<accession>A0A517MZ06</accession>
<proteinExistence type="predicted"/>
<dbReference type="Proteomes" id="UP000319852">
    <property type="component" value="Chromosome"/>
</dbReference>
<dbReference type="KEGG" id="amob:HG15A2_34610"/>